<reference evidence="3 4" key="1">
    <citation type="submission" date="2024-09" db="EMBL/GenBank/DDBJ databases">
        <title>Laminarin stimulates single cell rates of sulfate reduction while oxygen inhibits transcriptomic activity in coastal marine sediment.</title>
        <authorList>
            <person name="Lindsay M."/>
            <person name="Orcutt B."/>
            <person name="Emerson D."/>
            <person name="Stepanauskas R."/>
            <person name="D'Angelo T."/>
        </authorList>
    </citation>
    <scope>NUCLEOTIDE SEQUENCE [LARGE SCALE GENOMIC DNA]</scope>
    <source>
        <strain evidence="3">SAG AM-311-K15</strain>
    </source>
</reference>
<keyword evidence="1" id="KW-0472">Membrane</keyword>
<evidence type="ECO:0000313" key="4">
    <source>
        <dbReference type="Proteomes" id="UP001594351"/>
    </source>
</evidence>
<dbReference type="SUPFAM" id="SSF74653">
    <property type="entry name" value="TolA/TonB C-terminal domain"/>
    <property type="match status" value="1"/>
</dbReference>
<keyword evidence="4" id="KW-1185">Reference proteome</keyword>
<comment type="caution">
    <text evidence="3">The sequence shown here is derived from an EMBL/GenBank/DDBJ whole genome shotgun (WGS) entry which is preliminary data.</text>
</comment>
<evidence type="ECO:0000313" key="3">
    <source>
        <dbReference type="EMBL" id="MFC1850817.1"/>
    </source>
</evidence>
<feature type="domain" description="TonB C-terminal" evidence="2">
    <location>
        <begin position="206"/>
        <end position="265"/>
    </location>
</feature>
<sequence>MPPRYHIHFCLVLSVAVHVLCFTFLPGPRYSTEPVSEIYQVVAVIDFESSAFSALSDVQFEEHVDWLKTIEDVDELDDLADQKNSDDRLNQKILLPQAHFDDVNESYKQKIEKPVLDDTLLTLENEITLLPAGLSEISIHRDRNLGSDKDHFSAPTDQADTKIETPVVDDEQEEIPTESIEGPVASRAVIFKPSPPTQTIETGAIITLKFWVFPDGTVGKIIPLKKGDAHLEQIAINYLKQWRFTPIPKDSAQEDQWGIIPVKFKVY</sequence>
<dbReference type="Proteomes" id="UP001594351">
    <property type="component" value="Unassembled WGS sequence"/>
</dbReference>
<proteinExistence type="predicted"/>
<name>A0ABV6YX84_UNCC1</name>
<evidence type="ECO:0000256" key="1">
    <source>
        <dbReference type="SAM" id="Phobius"/>
    </source>
</evidence>
<dbReference type="EMBL" id="JBHPBY010000126">
    <property type="protein sequence ID" value="MFC1850817.1"/>
    <property type="molecule type" value="Genomic_DNA"/>
</dbReference>
<dbReference type="Gene3D" id="3.30.1150.10">
    <property type="match status" value="1"/>
</dbReference>
<keyword evidence="1" id="KW-1133">Transmembrane helix</keyword>
<evidence type="ECO:0000259" key="2">
    <source>
        <dbReference type="Pfam" id="PF03544"/>
    </source>
</evidence>
<accession>A0ABV6YX84</accession>
<protein>
    <submittedName>
        <fullName evidence="3">Energy transducer TonB</fullName>
    </submittedName>
</protein>
<gene>
    <name evidence="3" type="ORF">ACFL27_11540</name>
</gene>
<feature type="transmembrane region" description="Helical" evidence="1">
    <location>
        <begin position="6"/>
        <end position="25"/>
    </location>
</feature>
<dbReference type="InterPro" id="IPR037682">
    <property type="entry name" value="TonB_C"/>
</dbReference>
<keyword evidence="1" id="KW-0812">Transmembrane</keyword>
<organism evidence="3 4">
    <name type="scientific">candidate division CSSED10-310 bacterium</name>
    <dbReference type="NCBI Taxonomy" id="2855610"/>
    <lineage>
        <taxon>Bacteria</taxon>
        <taxon>Bacteria division CSSED10-310</taxon>
    </lineage>
</organism>
<dbReference type="Pfam" id="PF03544">
    <property type="entry name" value="TonB_C"/>
    <property type="match status" value="1"/>
</dbReference>